<feature type="chain" id="PRO_5019524560" description="Cell wall mannoprotein" evidence="1">
    <location>
        <begin position="18"/>
        <end position="645"/>
    </location>
</feature>
<keyword evidence="3" id="KW-1185">Reference proteome</keyword>
<proteinExistence type="predicted"/>
<name>A0A428QS09_9HYPO</name>
<dbReference type="Proteomes" id="UP000288168">
    <property type="component" value="Unassembled WGS sequence"/>
</dbReference>
<protein>
    <recommendedName>
        <fullName evidence="4">Cell wall mannoprotein</fullName>
    </recommendedName>
</protein>
<dbReference type="OrthoDB" id="2153847at2759"/>
<evidence type="ECO:0000313" key="3">
    <source>
        <dbReference type="Proteomes" id="UP000288168"/>
    </source>
</evidence>
<organism evidence="2 3">
    <name type="scientific">Fusarium duplospermum</name>
    <dbReference type="NCBI Taxonomy" id="1325734"/>
    <lineage>
        <taxon>Eukaryota</taxon>
        <taxon>Fungi</taxon>
        <taxon>Dikarya</taxon>
        <taxon>Ascomycota</taxon>
        <taxon>Pezizomycotina</taxon>
        <taxon>Sordariomycetes</taxon>
        <taxon>Hypocreomycetidae</taxon>
        <taxon>Hypocreales</taxon>
        <taxon>Nectriaceae</taxon>
        <taxon>Fusarium</taxon>
        <taxon>Fusarium solani species complex</taxon>
    </lineage>
</organism>
<dbReference type="AlphaFoldDB" id="A0A428QS09"/>
<accession>A0A428QS09</accession>
<feature type="signal peptide" evidence="1">
    <location>
        <begin position="1"/>
        <end position="17"/>
    </location>
</feature>
<gene>
    <name evidence="2" type="ORF">CEP54_002964</name>
</gene>
<dbReference type="STRING" id="1325734.A0A428QS09"/>
<reference evidence="2 3" key="1">
    <citation type="submission" date="2017-06" db="EMBL/GenBank/DDBJ databases">
        <title>Comparative genomic analysis of Ambrosia Fusariam Clade fungi.</title>
        <authorList>
            <person name="Stajich J.E."/>
            <person name="Carrillo J."/>
            <person name="Kijimoto T."/>
            <person name="Eskalen A."/>
            <person name="O'Donnell K."/>
            <person name="Kasson M."/>
        </authorList>
    </citation>
    <scope>NUCLEOTIDE SEQUENCE [LARGE SCALE GENOMIC DNA]</scope>
    <source>
        <strain evidence="2 3">NRRL62584</strain>
    </source>
</reference>
<comment type="caution">
    <text evidence="2">The sequence shown here is derived from an EMBL/GenBank/DDBJ whole genome shotgun (WGS) entry which is preliminary data.</text>
</comment>
<sequence>MIPSLTFTAALLGLASASPLGLSGFKRFAPSKLGHLHKRQVPQEHSHDFVLEITREFLNLDNPKSIQDPVFGLLGDGAAAAGAGDVTNLACLKQETADQAFTNAKAAGDLRGMAGALLFQAIERNTAGVGVASKLCTEAAVNPEIGALTQHQDAASENAGALNKAIALELAKQLAGIGADPNLALLSGTFAPGDTGDATGKGNSCDTEEPELGCIFSEKLLVLDATEDEIAAAVADVAQTFTGTGGIAATDLVNLADFDVATVTGTVDLSTIVAGGAGAGGADGATGVASGVASESAAVSDAASDVASDVASEVAETSAAAVTTGAGNNNDAGDEAATTADAATTAATTKAKGCAAKPPASSNPPAAVDSTAIITKIITPEAPAASEQAAQGSCSTIVKTVAADATDDVLATLTSATVGQVTSAGANIQAFTGTLGGPAPPVVSSAGNRPFAVNGNTFTGAGAAISRSCDIQHNACANAANSGELDGGIAQCETQVSECKAANALKKRQAGSFGSCSDPSIIFAAGLDGRKEESFAPSNDADFNHGSAQKIGIIADFICQRLGDSCKADADVVASCTSAAAAAKATTQDQAAADVFNAGLGVEAGSGGAAGNGGDAVVTSAAAVATGTADAGGAQAVVMTITQCA</sequence>
<evidence type="ECO:0000256" key="1">
    <source>
        <dbReference type="SAM" id="SignalP"/>
    </source>
</evidence>
<keyword evidence="1" id="KW-0732">Signal</keyword>
<evidence type="ECO:0008006" key="4">
    <source>
        <dbReference type="Google" id="ProtNLM"/>
    </source>
</evidence>
<evidence type="ECO:0000313" key="2">
    <source>
        <dbReference type="EMBL" id="RSL68041.1"/>
    </source>
</evidence>
<dbReference type="EMBL" id="NKCI01000018">
    <property type="protein sequence ID" value="RSL68041.1"/>
    <property type="molecule type" value="Genomic_DNA"/>
</dbReference>